<name>A0A3N9X8E8_9ACTN</name>
<dbReference type="Proteomes" id="UP000266889">
    <property type="component" value="Unassembled WGS sequence"/>
</dbReference>
<accession>A0A3N9X8E8</accession>
<keyword evidence="2" id="KW-1185">Reference proteome</keyword>
<organism evidence="1 2">
    <name type="scientific">Micromonospora arida</name>
    <dbReference type="NCBI Taxonomy" id="2203715"/>
    <lineage>
        <taxon>Bacteria</taxon>
        <taxon>Bacillati</taxon>
        <taxon>Actinomycetota</taxon>
        <taxon>Actinomycetes</taxon>
        <taxon>Micromonosporales</taxon>
        <taxon>Micromonosporaceae</taxon>
        <taxon>Micromonospora</taxon>
    </lineage>
</organism>
<evidence type="ECO:0000313" key="1">
    <source>
        <dbReference type="EMBL" id="RQX09384.1"/>
    </source>
</evidence>
<protein>
    <submittedName>
        <fullName evidence="1">Uncharacterized protein</fullName>
    </submittedName>
</protein>
<reference evidence="1 2" key="1">
    <citation type="submission" date="2018-05" db="EMBL/GenBank/DDBJ databases">
        <title>Micromonospora from Atacama Desert.</title>
        <authorList>
            <person name="Carro L."/>
            <person name="Goodfellow M."/>
            <person name="Klenk H.-P."/>
        </authorList>
    </citation>
    <scope>NUCLEOTIDE SEQUENCE [LARGE SCALE GENOMIC DNA]</scope>
    <source>
        <strain evidence="1 2">LB32</strain>
    </source>
</reference>
<evidence type="ECO:0000313" key="2">
    <source>
        <dbReference type="Proteomes" id="UP000266889"/>
    </source>
</evidence>
<gene>
    <name evidence="1" type="ORF">DLJ58_15220</name>
</gene>
<proteinExistence type="predicted"/>
<sequence>MPALRSFVGLRESPRNLIGLAVLAVTDGDREAARQLLDEAAELAADSGAQGVGRWVEGARDELRVALS</sequence>
<comment type="caution">
    <text evidence="1">The sequence shown here is derived from an EMBL/GenBank/DDBJ whole genome shotgun (WGS) entry which is preliminary data.</text>
</comment>
<dbReference type="EMBL" id="QGSY01000174">
    <property type="protein sequence ID" value="RQX09384.1"/>
    <property type="molecule type" value="Genomic_DNA"/>
</dbReference>
<dbReference type="AlphaFoldDB" id="A0A3N9X8E8"/>